<dbReference type="SUPFAM" id="SSF51905">
    <property type="entry name" value="FAD/NAD(P)-binding domain"/>
    <property type="match status" value="1"/>
</dbReference>
<evidence type="ECO:0000313" key="5">
    <source>
        <dbReference type="Proteomes" id="UP000813463"/>
    </source>
</evidence>
<dbReference type="RefSeq" id="XP_021842396.2">
    <property type="nucleotide sequence ID" value="XM_021986704.2"/>
</dbReference>
<keyword evidence="1" id="KW-0560">Oxidoreductase</keyword>
<evidence type="ECO:0000313" key="6">
    <source>
        <dbReference type="RefSeq" id="XP_021842396.2"/>
    </source>
</evidence>
<accession>A0A9R0JPJ9</accession>
<evidence type="ECO:0000259" key="4">
    <source>
        <dbReference type="Pfam" id="PF01266"/>
    </source>
</evidence>
<evidence type="ECO:0000256" key="1">
    <source>
        <dbReference type="ARBA" id="ARBA00023002"/>
    </source>
</evidence>
<dbReference type="GO" id="GO:0016491">
    <property type="term" value="F:oxidoreductase activity"/>
    <property type="evidence" value="ECO:0007669"/>
    <property type="project" value="UniProtKB-KW"/>
</dbReference>
<evidence type="ECO:0000256" key="3">
    <source>
        <dbReference type="ARBA" id="ARBA00046185"/>
    </source>
</evidence>
<dbReference type="Gene3D" id="3.50.50.60">
    <property type="entry name" value="FAD/NAD(P)-binding domain"/>
    <property type="match status" value="1"/>
</dbReference>
<dbReference type="GeneID" id="110782535"/>
<dbReference type="Proteomes" id="UP000813463">
    <property type="component" value="Chromosome 5"/>
</dbReference>
<protein>
    <recommendedName>
        <fullName evidence="2">FAD-dependent oxidoreductase domain-containing protein 1</fullName>
    </recommendedName>
</protein>
<dbReference type="PANTHER" id="PTHR13847:SF287">
    <property type="entry name" value="FAD-DEPENDENT OXIDOREDUCTASE DOMAIN-CONTAINING PROTEIN 1"/>
    <property type="match status" value="1"/>
</dbReference>
<evidence type="ECO:0000256" key="2">
    <source>
        <dbReference type="ARBA" id="ARBA00039785"/>
    </source>
</evidence>
<dbReference type="Pfam" id="PF01266">
    <property type="entry name" value="DAO"/>
    <property type="match status" value="1"/>
</dbReference>
<dbReference type="SUPFAM" id="SSF54373">
    <property type="entry name" value="FAD-linked reductases, C-terminal domain"/>
    <property type="match status" value="1"/>
</dbReference>
<dbReference type="KEGG" id="soe:110782535"/>
<dbReference type="AlphaFoldDB" id="A0A9R0JPJ9"/>
<proteinExistence type="predicted"/>
<sequence length="473" mass="51730">MAGVSVQFNPNPSLNFKLQFRSSFNQRKQLFSISPPTRKIRGRNGGNLGMGAVCATHNFDVVVVGAGIIGLIIARDLLLRSNLSVAVVDAAVPCSGATGAGQGYLWMVHKTPGTEVWDLAMRSRKLWQLLADNLQDQGSDPLEALGWKKTGSLLIGKTEAQLNQLKSRVQQLSMAGIRAEYLSNNDLAIREPELAINQQSGAAFLPDDCQLDAHRTMAFIEKDNRLFLSQGRYAEFYHDPAVCFIRSNGKGKIDGIKTQKNTLYGRKATIIAAGCWTGSLMDKLLQNSDIVLHVPIQPRKGFLLALENFNNLRVTHGLMEAGYVDHQKSVISASDKVDSNEALSISMTVTRDASGNLLIGSSRQFAGFNTELDTFIVDRIWERAQDFFPSLKEFSVKNLSEQMNVRIGLRPYMPDGKPVIGPVPGITNLFIASGHEGGGLSMALGTAEMVTDMILDNPLQLDCKPFAVEGRCC</sequence>
<dbReference type="InterPro" id="IPR006076">
    <property type="entry name" value="FAD-dep_OxRdtase"/>
</dbReference>
<dbReference type="InterPro" id="IPR036188">
    <property type="entry name" value="FAD/NAD-bd_sf"/>
</dbReference>
<feature type="domain" description="FAD dependent oxidoreductase" evidence="4">
    <location>
        <begin position="60"/>
        <end position="453"/>
    </location>
</feature>
<reference evidence="6" key="2">
    <citation type="submission" date="2025-08" db="UniProtKB">
        <authorList>
            <consortium name="RefSeq"/>
        </authorList>
    </citation>
    <scope>IDENTIFICATION</scope>
    <source>
        <tissue evidence="6">Leaf</tissue>
    </source>
</reference>
<organism evidence="5 6">
    <name type="scientific">Spinacia oleracea</name>
    <name type="common">Spinach</name>
    <dbReference type="NCBI Taxonomy" id="3562"/>
    <lineage>
        <taxon>Eukaryota</taxon>
        <taxon>Viridiplantae</taxon>
        <taxon>Streptophyta</taxon>
        <taxon>Embryophyta</taxon>
        <taxon>Tracheophyta</taxon>
        <taxon>Spermatophyta</taxon>
        <taxon>Magnoliopsida</taxon>
        <taxon>eudicotyledons</taxon>
        <taxon>Gunneridae</taxon>
        <taxon>Pentapetalae</taxon>
        <taxon>Caryophyllales</taxon>
        <taxon>Chenopodiaceae</taxon>
        <taxon>Chenopodioideae</taxon>
        <taxon>Anserineae</taxon>
        <taxon>Spinacia</taxon>
    </lineage>
</organism>
<dbReference type="PANTHER" id="PTHR13847">
    <property type="entry name" value="SARCOSINE DEHYDROGENASE-RELATED"/>
    <property type="match status" value="1"/>
</dbReference>
<gene>
    <name evidence="6" type="primary">LOC110782535</name>
</gene>
<name>A0A9R0JPJ9_SPIOL</name>
<reference evidence="5" key="1">
    <citation type="journal article" date="2021" name="Nat. Commun.">
        <title>Genomic analyses provide insights into spinach domestication and the genetic basis of agronomic traits.</title>
        <authorList>
            <person name="Cai X."/>
            <person name="Sun X."/>
            <person name="Xu C."/>
            <person name="Sun H."/>
            <person name="Wang X."/>
            <person name="Ge C."/>
            <person name="Zhang Z."/>
            <person name="Wang Q."/>
            <person name="Fei Z."/>
            <person name="Jiao C."/>
            <person name="Wang Q."/>
        </authorList>
    </citation>
    <scope>NUCLEOTIDE SEQUENCE [LARGE SCALE GENOMIC DNA]</scope>
    <source>
        <strain evidence="5">cv. Varoflay</strain>
    </source>
</reference>
<keyword evidence="5" id="KW-1185">Reference proteome</keyword>
<comment type="function">
    <text evidence="3">Required for the assembly of the mitochondrial membrane respiratory chain NADH dehydrogenase (Complex I). Involved in mid-late stages of complex I assembly.</text>
</comment>
<dbReference type="Gene3D" id="3.30.9.10">
    <property type="entry name" value="D-Amino Acid Oxidase, subunit A, domain 2"/>
    <property type="match status" value="1"/>
</dbReference>
<dbReference type="GO" id="GO:0005737">
    <property type="term" value="C:cytoplasm"/>
    <property type="evidence" value="ECO:0000318"/>
    <property type="project" value="GO_Central"/>
</dbReference>